<keyword evidence="1" id="KW-0732">Signal</keyword>
<accession>A0A3D9HBG3</accession>
<gene>
    <name evidence="2" type="ORF">DFQ10_101585</name>
</gene>
<name>A0A3D9HBG3_9FLAO</name>
<proteinExistence type="predicted"/>
<protein>
    <submittedName>
        <fullName evidence="2">Uncharacterized protein</fullName>
    </submittedName>
</protein>
<organism evidence="2 3">
    <name type="scientific">Winogradskyella eximia</name>
    <dbReference type="NCBI Taxonomy" id="262006"/>
    <lineage>
        <taxon>Bacteria</taxon>
        <taxon>Pseudomonadati</taxon>
        <taxon>Bacteroidota</taxon>
        <taxon>Flavobacteriia</taxon>
        <taxon>Flavobacteriales</taxon>
        <taxon>Flavobacteriaceae</taxon>
        <taxon>Winogradskyella</taxon>
    </lineage>
</organism>
<evidence type="ECO:0000313" key="2">
    <source>
        <dbReference type="EMBL" id="RED46809.1"/>
    </source>
</evidence>
<reference evidence="2 3" key="1">
    <citation type="submission" date="2018-07" db="EMBL/GenBank/DDBJ databases">
        <title>Genomic Encyclopedia of Type Strains, Phase III (KMG-III): the genomes of soil and plant-associated and newly described type strains.</title>
        <authorList>
            <person name="Whitman W."/>
        </authorList>
    </citation>
    <scope>NUCLEOTIDE SEQUENCE [LARGE SCALE GENOMIC DNA]</scope>
    <source>
        <strain evidence="2 3">CECT 7946</strain>
    </source>
</reference>
<dbReference type="RefSeq" id="WP_147299166.1">
    <property type="nucleotide sequence ID" value="NZ_CANKZP010000001.1"/>
</dbReference>
<feature type="signal peptide" evidence="1">
    <location>
        <begin position="1"/>
        <end position="21"/>
    </location>
</feature>
<sequence>MKNVRLLLVLLLIVNCTTDLTDDNSISEIPTPETQSCVDDLPQIRITNNGVHSFDFLIYDLDDDYNTLYDQSISVTLDSDWIEITSSNIVIVASNEYDYGQKIELNLQNCDAIEVVIDANDDLTSL</sequence>
<evidence type="ECO:0000256" key="1">
    <source>
        <dbReference type="SAM" id="SignalP"/>
    </source>
</evidence>
<feature type="chain" id="PRO_5017704040" evidence="1">
    <location>
        <begin position="22"/>
        <end position="126"/>
    </location>
</feature>
<dbReference type="OrthoDB" id="1438249at2"/>
<dbReference type="AlphaFoldDB" id="A0A3D9HBG3"/>
<dbReference type="EMBL" id="QRDV01000001">
    <property type="protein sequence ID" value="RED46809.1"/>
    <property type="molecule type" value="Genomic_DNA"/>
</dbReference>
<comment type="caution">
    <text evidence="2">The sequence shown here is derived from an EMBL/GenBank/DDBJ whole genome shotgun (WGS) entry which is preliminary data.</text>
</comment>
<keyword evidence="3" id="KW-1185">Reference proteome</keyword>
<dbReference type="Proteomes" id="UP000256980">
    <property type="component" value="Unassembled WGS sequence"/>
</dbReference>
<evidence type="ECO:0000313" key="3">
    <source>
        <dbReference type="Proteomes" id="UP000256980"/>
    </source>
</evidence>